<evidence type="ECO:0000256" key="2">
    <source>
        <dbReference type="ARBA" id="ARBA00012655"/>
    </source>
</evidence>
<organism evidence="6">
    <name type="scientific">marine sediment metagenome</name>
    <dbReference type="NCBI Taxonomy" id="412755"/>
    <lineage>
        <taxon>unclassified sequences</taxon>
        <taxon>metagenomes</taxon>
        <taxon>ecological metagenomes</taxon>
    </lineage>
</organism>
<accession>X1EAS6</accession>
<reference evidence="6" key="1">
    <citation type="journal article" date="2014" name="Front. Microbiol.">
        <title>High frequency of phylogenetically diverse reductive dehalogenase-homologous genes in deep subseafloor sedimentary metagenomes.</title>
        <authorList>
            <person name="Kawai M."/>
            <person name="Futagami T."/>
            <person name="Toyoda A."/>
            <person name="Takaki Y."/>
            <person name="Nishi S."/>
            <person name="Hori S."/>
            <person name="Arai W."/>
            <person name="Tsubouchi T."/>
            <person name="Morono Y."/>
            <person name="Uchiyama I."/>
            <person name="Ito T."/>
            <person name="Fujiyama A."/>
            <person name="Inagaki F."/>
            <person name="Takami H."/>
        </authorList>
    </citation>
    <scope>NUCLEOTIDE SEQUENCE</scope>
    <source>
        <strain evidence="6">Expedition CK06-06</strain>
    </source>
</reference>
<gene>
    <name evidence="6" type="ORF">S01H4_58357</name>
</gene>
<evidence type="ECO:0000259" key="5">
    <source>
        <dbReference type="Pfam" id="PF01379"/>
    </source>
</evidence>
<dbReference type="InterPro" id="IPR000860">
    <property type="entry name" value="HemC"/>
</dbReference>
<keyword evidence="3" id="KW-0808">Transferase</keyword>
<dbReference type="Gene3D" id="3.40.190.10">
    <property type="entry name" value="Periplasmic binding protein-like II"/>
    <property type="match status" value="1"/>
</dbReference>
<dbReference type="Pfam" id="PF01379">
    <property type="entry name" value="Porphobil_deam"/>
    <property type="match status" value="1"/>
</dbReference>
<dbReference type="InterPro" id="IPR022417">
    <property type="entry name" value="Porphobilin_deaminase_N"/>
</dbReference>
<dbReference type="PANTHER" id="PTHR11557:SF0">
    <property type="entry name" value="PORPHOBILINOGEN DEAMINASE"/>
    <property type="match status" value="1"/>
</dbReference>
<comment type="caution">
    <text evidence="6">The sequence shown here is derived from an EMBL/GenBank/DDBJ whole genome shotgun (WGS) entry which is preliminary data.</text>
</comment>
<feature type="domain" description="Porphobilinogen deaminase N-terminal" evidence="5">
    <location>
        <begin position="2"/>
        <end position="80"/>
    </location>
</feature>
<evidence type="ECO:0000256" key="1">
    <source>
        <dbReference type="ARBA" id="ARBA00005638"/>
    </source>
</evidence>
<dbReference type="EC" id="2.5.1.61" evidence="2"/>
<dbReference type="GO" id="GO:0005737">
    <property type="term" value="C:cytoplasm"/>
    <property type="evidence" value="ECO:0007669"/>
    <property type="project" value="TreeGrafter"/>
</dbReference>
<dbReference type="PRINTS" id="PR00151">
    <property type="entry name" value="PORPHBDMNASE"/>
</dbReference>
<comment type="similarity">
    <text evidence="1">Belongs to the HMBS family.</text>
</comment>
<keyword evidence="4" id="KW-0627">Porphyrin biosynthesis</keyword>
<protein>
    <recommendedName>
        <fullName evidence="2">hydroxymethylbilane synthase</fullName>
        <ecNumber evidence="2">2.5.1.61</ecNumber>
    </recommendedName>
</protein>
<dbReference type="AlphaFoldDB" id="X1EAS6"/>
<dbReference type="EMBL" id="BART01034077">
    <property type="protein sequence ID" value="GAH14249.1"/>
    <property type="molecule type" value="Genomic_DNA"/>
</dbReference>
<name>X1EAS6_9ZZZZ</name>
<evidence type="ECO:0000256" key="4">
    <source>
        <dbReference type="ARBA" id="ARBA00023244"/>
    </source>
</evidence>
<dbReference type="GO" id="GO:0006783">
    <property type="term" value="P:heme biosynthetic process"/>
    <property type="evidence" value="ECO:0007669"/>
    <property type="project" value="TreeGrafter"/>
</dbReference>
<dbReference type="PANTHER" id="PTHR11557">
    <property type="entry name" value="PORPHOBILINOGEN DEAMINASE"/>
    <property type="match status" value="1"/>
</dbReference>
<evidence type="ECO:0000313" key="6">
    <source>
        <dbReference type="EMBL" id="GAH14249.1"/>
    </source>
</evidence>
<evidence type="ECO:0000256" key="3">
    <source>
        <dbReference type="ARBA" id="ARBA00022679"/>
    </source>
</evidence>
<sequence length="90" mass="9833">EDRIDLAVHSLKDLPTAMTSGLEFACVPPRATPFDVLVSKEGTGLSNLPVGARVGTASVRRRIQVQAIRPDVKVIPIRGCPWRDTRKLES</sequence>
<dbReference type="SUPFAM" id="SSF53850">
    <property type="entry name" value="Periplasmic binding protein-like II"/>
    <property type="match status" value="1"/>
</dbReference>
<feature type="non-terminal residue" evidence="6">
    <location>
        <position position="1"/>
    </location>
</feature>
<proteinExistence type="inferred from homology"/>
<dbReference type="GO" id="GO:0004418">
    <property type="term" value="F:hydroxymethylbilane synthase activity"/>
    <property type="evidence" value="ECO:0007669"/>
    <property type="project" value="UniProtKB-EC"/>
</dbReference>